<evidence type="ECO:0000313" key="2">
    <source>
        <dbReference type="EMBL" id="VEP18625.1"/>
    </source>
</evidence>
<dbReference type="Gene3D" id="2.40.50.140">
    <property type="entry name" value="Nucleic acid-binding proteins"/>
    <property type="match status" value="1"/>
</dbReference>
<proteinExistence type="predicted"/>
<dbReference type="RefSeq" id="WP_144868031.1">
    <property type="nucleotide sequence ID" value="NZ_LR213842.1"/>
</dbReference>
<gene>
    <name evidence="2" type="ORF">H1P_840006</name>
</gene>
<reference evidence="2 3" key="1">
    <citation type="submission" date="2019-01" db="EMBL/GenBank/DDBJ databases">
        <authorList>
            <person name="Brito A."/>
        </authorList>
    </citation>
    <scope>NUCLEOTIDE SEQUENCE [LARGE SCALE GENOMIC DNA]</scope>
    <source>
        <strain evidence="2">1</strain>
    </source>
</reference>
<evidence type="ECO:0000313" key="3">
    <source>
        <dbReference type="Proteomes" id="UP000320055"/>
    </source>
</evidence>
<dbReference type="InterPro" id="IPR012340">
    <property type="entry name" value="NA-bd_OB-fold"/>
</dbReference>
<dbReference type="EMBL" id="CAACVJ010000692">
    <property type="protein sequence ID" value="VEP18625.1"/>
    <property type="molecule type" value="Genomic_DNA"/>
</dbReference>
<keyword evidence="1" id="KW-0472">Membrane</keyword>
<feature type="transmembrane region" description="Helical" evidence="1">
    <location>
        <begin position="6"/>
        <end position="30"/>
    </location>
</feature>
<keyword evidence="3" id="KW-1185">Reference proteome</keyword>
<accession>A0A563W4M5</accession>
<protein>
    <submittedName>
        <fullName evidence="2">Uncharacterized protein</fullName>
    </submittedName>
</protein>
<keyword evidence="1" id="KW-1133">Transmembrane helix</keyword>
<dbReference type="AlphaFoldDB" id="A0A563W4M5"/>
<dbReference type="OrthoDB" id="517853at2"/>
<evidence type="ECO:0000256" key="1">
    <source>
        <dbReference type="SAM" id="Phobius"/>
    </source>
</evidence>
<name>A0A563W4M5_9CYAN</name>
<sequence>MNYLIIITAVISVAIGLFIGALIVWLIYFWRRRQIVDSLMRPEDIVGIYGTVEIPFDAHSKGKVRVDIKGSMVDLIALTEETRTFNAGDRVFILQMKGNKAWVIAEESVKQ</sequence>
<keyword evidence="1" id="KW-0812">Transmembrane</keyword>
<organism evidence="2 3">
    <name type="scientific">Hyella patelloides LEGE 07179</name>
    <dbReference type="NCBI Taxonomy" id="945734"/>
    <lineage>
        <taxon>Bacteria</taxon>
        <taxon>Bacillati</taxon>
        <taxon>Cyanobacteriota</taxon>
        <taxon>Cyanophyceae</taxon>
        <taxon>Pleurocapsales</taxon>
        <taxon>Hyellaceae</taxon>
        <taxon>Hyella</taxon>
    </lineage>
</organism>
<dbReference type="Proteomes" id="UP000320055">
    <property type="component" value="Unassembled WGS sequence"/>
</dbReference>